<comment type="pathway">
    <text evidence="1">Amino-acid biosynthesis; L-tryptophan biosynthesis; L-tryptophan from chorismate: step 3/5.</text>
</comment>
<dbReference type="GO" id="GO:0000162">
    <property type="term" value="P:L-tryptophan biosynthetic process"/>
    <property type="evidence" value="ECO:0007669"/>
    <property type="project" value="UniProtKB-UniPathway"/>
</dbReference>
<dbReference type="CDD" id="cd00405">
    <property type="entry name" value="PRAI"/>
    <property type="match status" value="1"/>
</dbReference>
<evidence type="ECO:0000256" key="3">
    <source>
        <dbReference type="ARBA" id="ARBA00012572"/>
    </source>
</evidence>
<keyword evidence="7" id="KW-0057">Aromatic amino acid biosynthesis</keyword>
<evidence type="ECO:0000313" key="11">
    <source>
        <dbReference type="Proteomes" id="UP000009328"/>
    </source>
</evidence>
<evidence type="ECO:0000256" key="8">
    <source>
        <dbReference type="ARBA" id="ARBA00023235"/>
    </source>
</evidence>
<comment type="similarity">
    <text evidence="2">Belongs to the TrpF family.</text>
</comment>
<dbReference type="AlphaFoldDB" id="K0KVE6"/>
<dbReference type="GO" id="GO:0004640">
    <property type="term" value="F:phosphoribosylanthranilate isomerase activity"/>
    <property type="evidence" value="ECO:0007669"/>
    <property type="project" value="UniProtKB-EC"/>
</dbReference>
<organism evidence="10 11">
    <name type="scientific">Wickerhamomyces ciferrii (strain ATCC 14091 / BCRC 22168 / CBS 111 / JCM 3599 / NBRC 0793 / NRRL Y-1031 F-60-10)</name>
    <name type="common">Yeast</name>
    <name type="synonym">Pichia ciferrii</name>
    <dbReference type="NCBI Taxonomy" id="1206466"/>
    <lineage>
        <taxon>Eukaryota</taxon>
        <taxon>Fungi</taxon>
        <taxon>Dikarya</taxon>
        <taxon>Ascomycota</taxon>
        <taxon>Saccharomycotina</taxon>
        <taxon>Saccharomycetes</taxon>
        <taxon>Phaffomycetales</taxon>
        <taxon>Wickerhamomycetaceae</taxon>
        <taxon>Wickerhamomyces</taxon>
    </lineage>
</organism>
<dbReference type="HAMAP" id="MF_00135">
    <property type="entry name" value="PRAI"/>
    <property type="match status" value="1"/>
</dbReference>
<keyword evidence="8" id="KW-0413">Isomerase</keyword>
<dbReference type="PANTHER" id="PTHR42894:SF1">
    <property type="entry name" value="N-(5'-PHOSPHORIBOSYL)ANTHRANILATE ISOMERASE"/>
    <property type="match status" value="1"/>
</dbReference>
<gene>
    <name evidence="10" type="ORF">BN7_4702</name>
</gene>
<evidence type="ECO:0000256" key="6">
    <source>
        <dbReference type="ARBA" id="ARBA00022822"/>
    </source>
</evidence>
<comment type="caution">
    <text evidence="10">The sequence shown here is derived from an EMBL/GenBank/DDBJ whole genome shotgun (WGS) entry which is preliminary data.</text>
</comment>
<dbReference type="PANTHER" id="PTHR42894">
    <property type="entry name" value="N-(5'-PHOSPHORIBOSYL)ANTHRANILATE ISOMERASE"/>
    <property type="match status" value="1"/>
</dbReference>
<dbReference type="STRING" id="1206466.K0KVE6"/>
<dbReference type="FunCoup" id="K0KVE6">
    <property type="interactions" value="178"/>
</dbReference>
<evidence type="ECO:0000256" key="5">
    <source>
        <dbReference type="ARBA" id="ARBA00022605"/>
    </source>
</evidence>
<evidence type="ECO:0000259" key="9">
    <source>
        <dbReference type="Pfam" id="PF00697"/>
    </source>
</evidence>
<dbReference type="Gene3D" id="3.20.20.70">
    <property type="entry name" value="Aldolase class I"/>
    <property type="match status" value="1"/>
</dbReference>
<dbReference type="InterPro" id="IPR011060">
    <property type="entry name" value="RibuloseP-bd_barrel"/>
</dbReference>
<accession>K0KVE6</accession>
<dbReference type="SUPFAM" id="SSF51366">
    <property type="entry name" value="Ribulose-phoshate binding barrel"/>
    <property type="match status" value="1"/>
</dbReference>
<feature type="domain" description="N-(5'phosphoribosyl) anthranilate isomerase (PRAI)" evidence="9">
    <location>
        <begin position="73"/>
        <end position="231"/>
    </location>
</feature>
<dbReference type="eggNOG" id="KOG4202">
    <property type="taxonomic scope" value="Eukaryota"/>
</dbReference>
<name>K0KVE6_WICCF</name>
<reference evidence="10 11" key="1">
    <citation type="journal article" date="2012" name="Eukaryot. Cell">
        <title>Draft genome sequence of Wickerhamomyces ciferrii NRRL Y-1031 F-60-10.</title>
        <authorList>
            <person name="Schneider J."/>
            <person name="Andrea H."/>
            <person name="Blom J."/>
            <person name="Jaenicke S."/>
            <person name="Ruckert C."/>
            <person name="Schorsch C."/>
            <person name="Szczepanowski R."/>
            <person name="Farwick M."/>
            <person name="Goesmann A."/>
            <person name="Puhler A."/>
            <person name="Schaffer S."/>
            <person name="Tauch A."/>
            <person name="Kohler T."/>
            <person name="Brinkrolf K."/>
        </authorList>
    </citation>
    <scope>NUCLEOTIDE SEQUENCE [LARGE SCALE GENOMIC DNA]</scope>
    <source>
        <strain evidence="11">ATCC 14091 / BCRC 22168 / CBS 111 / JCM 3599 / NBRC 0793 / NRRL Y-1031 F-60-10</strain>
    </source>
</reference>
<keyword evidence="11" id="KW-1185">Reference proteome</keyword>
<proteinExistence type="inferred from homology"/>
<dbReference type="EC" id="5.3.1.24" evidence="3"/>
<evidence type="ECO:0000256" key="2">
    <source>
        <dbReference type="ARBA" id="ARBA00007571"/>
    </source>
</evidence>
<keyword evidence="6" id="KW-0822">Tryptophan biosynthesis</keyword>
<dbReference type="Pfam" id="PF00697">
    <property type="entry name" value="PRAI"/>
    <property type="match status" value="1"/>
</dbReference>
<evidence type="ECO:0000256" key="1">
    <source>
        <dbReference type="ARBA" id="ARBA00004664"/>
    </source>
</evidence>
<dbReference type="InterPro" id="IPR013785">
    <property type="entry name" value="Aldolase_TIM"/>
</dbReference>
<dbReference type="InParanoid" id="K0KVE6"/>
<sequence length="235" mass="25961">MVLVKICGIKDVESAQVALDAGANLIGMILVPGKKRTIDHGIAKEITQLVKSKRFPITSNEFYRSFGGRGDSPKWFEEVSKELKEKGPFSVGVFKDQSIEEINKLIDELDLDFVQLHGKENHDDYIPNLKVPTIARFIPDEDNVLDSLKPNKQILSLFDSEAGGEGIKLNWENLSKWANENNAKYILAGGLTPENVSEAIKLNGVIGVDVSGGVETDGVKDHSKIIKFIQNTRSL</sequence>
<dbReference type="UniPathway" id="UPA00035">
    <property type="reaction ID" value="UER00042"/>
</dbReference>
<evidence type="ECO:0000313" key="10">
    <source>
        <dbReference type="EMBL" id="CCH45123.1"/>
    </source>
</evidence>
<dbReference type="Proteomes" id="UP000009328">
    <property type="component" value="Unassembled WGS sequence"/>
</dbReference>
<dbReference type="InterPro" id="IPR044643">
    <property type="entry name" value="TrpF_fam"/>
</dbReference>
<evidence type="ECO:0000256" key="7">
    <source>
        <dbReference type="ARBA" id="ARBA00023141"/>
    </source>
</evidence>
<dbReference type="HOGENOM" id="CLU_076364_1_0_1"/>
<dbReference type="EMBL" id="CAIF01000180">
    <property type="protein sequence ID" value="CCH45123.1"/>
    <property type="molecule type" value="Genomic_DNA"/>
</dbReference>
<protein>
    <recommendedName>
        <fullName evidence="4">N-(5'-phosphoribosyl)anthranilate isomerase</fullName>
        <ecNumber evidence="3">5.3.1.24</ecNumber>
    </recommendedName>
</protein>
<keyword evidence="5" id="KW-0028">Amino-acid biosynthesis</keyword>
<evidence type="ECO:0000256" key="4">
    <source>
        <dbReference type="ARBA" id="ARBA00022272"/>
    </source>
</evidence>
<dbReference type="InterPro" id="IPR001240">
    <property type="entry name" value="PRAI_dom"/>
</dbReference>